<dbReference type="Proteomes" id="UP001054252">
    <property type="component" value="Unassembled WGS sequence"/>
</dbReference>
<dbReference type="AlphaFoldDB" id="A0AAV5JKX7"/>
<evidence type="ECO:0000313" key="1">
    <source>
        <dbReference type="EMBL" id="GKV11065.1"/>
    </source>
</evidence>
<accession>A0AAV5JKX7</accession>
<gene>
    <name evidence="1" type="ORF">SLEP1_g22351</name>
</gene>
<name>A0AAV5JKX7_9ROSI</name>
<organism evidence="1 2">
    <name type="scientific">Rubroshorea leprosula</name>
    <dbReference type="NCBI Taxonomy" id="152421"/>
    <lineage>
        <taxon>Eukaryota</taxon>
        <taxon>Viridiplantae</taxon>
        <taxon>Streptophyta</taxon>
        <taxon>Embryophyta</taxon>
        <taxon>Tracheophyta</taxon>
        <taxon>Spermatophyta</taxon>
        <taxon>Magnoliopsida</taxon>
        <taxon>eudicotyledons</taxon>
        <taxon>Gunneridae</taxon>
        <taxon>Pentapetalae</taxon>
        <taxon>rosids</taxon>
        <taxon>malvids</taxon>
        <taxon>Malvales</taxon>
        <taxon>Dipterocarpaceae</taxon>
        <taxon>Rubroshorea</taxon>
    </lineage>
</organism>
<sequence length="216" mass="24921">MNHLLVTTGIAVPLMKKSKAPRVDEVEERVRGRRSTPQLVATLIARDVGVVTLGWGKSFPPRLYYLEGYNFMNSSSRKTVRRFIDPTFLDIDLTLAKDEVNLHGGAGVVRHIFEASELNELRDKMATLKRATELMDWKGRIYKEKYEYEFIVVDEDMVKEGVDLLHKAKKFYGKISAFPVREGNKVIDLEVVLALEMMVRLENDVEFMQYFSRKEA</sequence>
<proteinExistence type="predicted"/>
<evidence type="ECO:0000313" key="2">
    <source>
        <dbReference type="Proteomes" id="UP001054252"/>
    </source>
</evidence>
<keyword evidence="2" id="KW-1185">Reference proteome</keyword>
<comment type="caution">
    <text evidence="1">The sequence shown here is derived from an EMBL/GenBank/DDBJ whole genome shotgun (WGS) entry which is preliminary data.</text>
</comment>
<dbReference type="EMBL" id="BPVZ01000033">
    <property type="protein sequence ID" value="GKV11065.1"/>
    <property type="molecule type" value="Genomic_DNA"/>
</dbReference>
<reference evidence="1 2" key="1">
    <citation type="journal article" date="2021" name="Commun. Biol.">
        <title>The genome of Shorea leprosula (Dipterocarpaceae) highlights the ecological relevance of drought in aseasonal tropical rainforests.</title>
        <authorList>
            <person name="Ng K.K.S."/>
            <person name="Kobayashi M.J."/>
            <person name="Fawcett J.A."/>
            <person name="Hatakeyama M."/>
            <person name="Paape T."/>
            <person name="Ng C.H."/>
            <person name="Ang C.C."/>
            <person name="Tnah L.H."/>
            <person name="Lee C.T."/>
            <person name="Nishiyama T."/>
            <person name="Sese J."/>
            <person name="O'Brien M.J."/>
            <person name="Copetti D."/>
            <person name="Mohd Noor M.I."/>
            <person name="Ong R.C."/>
            <person name="Putra M."/>
            <person name="Sireger I.Z."/>
            <person name="Indrioko S."/>
            <person name="Kosugi Y."/>
            <person name="Izuno A."/>
            <person name="Isagi Y."/>
            <person name="Lee S.L."/>
            <person name="Shimizu K.K."/>
        </authorList>
    </citation>
    <scope>NUCLEOTIDE SEQUENCE [LARGE SCALE GENOMIC DNA]</scope>
    <source>
        <strain evidence="1">214</strain>
    </source>
</reference>
<protein>
    <submittedName>
        <fullName evidence="1">Uncharacterized protein</fullName>
    </submittedName>
</protein>